<dbReference type="Proteomes" id="UP000621266">
    <property type="component" value="Unassembled WGS sequence"/>
</dbReference>
<name>A0ABQ7FJ49_9ACTN</name>
<dbReference type="EMBL" id="WHPN01000268">
    <property type="protein sequence ID" value="KAF4408648.1"/>
    <property type="molecule type" value="Genomic_DNA"/>
</dbReference>
<protein>
    <recommendedName>
        <fullName evidence="3">Holin</fullName>
    </recommendedName>
</protein>
<evidence type="ECO:0008006" key="3">
    <source>
        <dbReference type="Google" id="ProtNLM"/>
    </source>
</evidence>
<organism evidence="1 2">
    <name type="scientific">Streptomyces lycii</name>
    <dbReference type="NCBI Taxonomy" id="2654337"/>
    <lineage>
        <taxon>Bacteria</taxon>
        <taxon>Bacillati</taxon>
        <taxon>Actinomycetota</taxon>
        <taxon>Actinomycetes</taxon>
        <taxon>Kitasatosporales</taxon>
        <taxon>Streptomycetaceae</taxon>
        <taxon>Streptomyces</taxon>
    </lineage>
</organism>
<gene>
    <name evidence="1" type="ORF">GCU69_13190</name>
</gene>
<proteinExistence type="predicted"/>
<evidence type="ECO:0000313" key="1">
    <source>
        <dbReference type="EMBL" id="KAF4408648.1"/>
    </source>
</evidence>
<reference evidence="1 2" key="1">
    <citation type="submission" date="2019-10" db="EMBL/GenBank/DDBJ databases">
        <title>Streptomyces tenebrisbrunneis sp.nov., an endogenous actinomycete isolated from of Lycium ruthenicum.</title>
        <authorList>
            <person name="Ma L."/>
        </authorList>
    </citation>
    <scope>NUCLEOTIDE SEQUENCE [LARGE SCALE GENOMIC DNA]</scope>
    <source>
        <strain evidence="1 2">TRM 66187</strain>
    </source>
</reference>
<comment type="caution">
    <text evidence="1">The sequence shown here is derived from an EMBL/GenBank/DDBJ whole genome shotgun (WGS) entry which is preliminary data.</text>
</comment>
<sequence length="66" mass="7052">MTEFVRNHAVRLYAVFAAAVAVASQYVELPVEALLAGAAAVLGVGEATQRTENRKTVDAYLTDITK</sequence>
<dbReference type="RefSeq" id="WP_156206131.1">
    <property type="nucleotide sequence ID" value="NZ_WHPN01000268.1"/>
</dbReference>
<accession>A0ABQ7FJ49</accession>
<keyword evidence="2" id="KW-1185">Reference proteome</keyword>
<evidence type="ECO:0000313" key="2">
    <source>
        <dbReference type="Proteomes" id="UP000621266"/>
    </source>
</evidence>